<protein>
    <submittedName>
        <fullName evidence="2">Uncharacterized protein</fullName>
    </submittedName>
</protein>
<sequence length="157" mass="16891">MTQDDVYRKVGRGGAGNFYSASTVHDHDCATATSTSLVNPLPSAHARVGRGGAGNFVDTTTTTTNPTAQQQQQQQHERKVADQITAAVKPQPPRVPALSGRGGAGNWKTDAAALEAKRSAEERGKGEELERKVREVVEQGLRLPDKVHHALEKTNEE</sequence>
<dbReference type="OrthoDB" id="4159136at2759"/>
<dbReference type="InterPro" id="IPR053203">
    <property type="entry name" value="Cisplatin_resist-associated"/>
</dbReference>
<evidence type="ECO:0000313" key="2">
    <source>
        <dbReference type="EMBL" id="KFH48939.1"/>
    </source>
</evidence>
<name>A0A086THV7_HAPC1</name>
<reference evidence="3" key="1">
    <citation type="journal article" date="2014" name="Genome Announc.">
        <title>Genome sequence and annotation of Acremonium chrysogenum, producer of the beta-lactam antibiotic cephalosporin C.</title>
        <authorList>
            <person name="Terfehr D."/>
            <person name="Dahlmann T.A."/>
            <person name="Specht T."/>
            <person name="Zadra I."/>
            <person name="Kuernsteiner H."/>
            <person name="Kueck U."/>
        </authorList>
    </citation>
    <scope>NUCLEOTIDE SEQUENCE [LARGE SCALE GENOMIC DNA]</scope>
    <source>
        <strain evidence="3">ATCC 11550 / CBS 779.69 / DSM 880 / IAM 14645 / JCM 23072 / IMI 49137</strain>
    </source>
</reference>
<comment type="caution">
    <text evidence="2">The sequence shown here is derived from an EMBL/GenBank/DDBJ whole genome shotgun (WGS) entry which is preliminary data.</text>
</comment>
<dbReference type="AlphaFoldDB" id="A0A086THV7"/>
<accession>A0A086THV7</accession>
<feature type="region of interest" description="Disordered" evidence="1">
    <location>
        <begin position="41"/>
        <end position="107"/>
    </location>
</feature>
<keyword evidence="3" id="KW-1185">Reference proteome</keyword>
<dbReference type="PANTHER" id="PTHR34693:SF1">
    <property type="entry name" value="PROTEIN PAR32"/>
    <property type="match status" value="1"/>
</dbReference>
<dbReference type="PANTHER" id="PTHR34693">
    <property type="entry name" value="PROTEIN PAR32"/>
    <property type="match status" value="1"/>
</dbReference>
<dbReference type="EMBL" id="JPKY01000001">
    <property type="protein sequence ID" value="KFH48939.1"/>
    <property type="molecule type" value="Genomic_DNA"/>
</dbReference>
<organism evidence="2 3">
    <name type="scientific">Hapsidospora chrysogenum (strain ATCC 11550 / CBS 779.69 / DSM 880 / IAM 14645 / JCM 23072 / IMI 49137)</name>
    <name type="common">Acremonium chrysogenum</name>
    <dbReference type="NCBI Taxonomy" id="857340"/>
    <lineage>
        <taxon>Eukaryota</taxon>
        <taxon>Fungi</taxon>
        <taxon>Dikarya</taxon>
        <taxon>Ascomycota</taxon>
        <taxon>Pezizomycotina</taxon>
        <taxon>Sordariomycetes</taxon>
        <taxon>Hypocreomycetidae</taxon>
        <taxon>Hypocreales</taxon>
        <taxon>Bionectriaceae</taxon>
        <taxon>Hapsidospora</taxon>
    </lineage>
</organism>
<gene>
    <name evidence="2" type="ORF">ACRE_001260</name>
</gene>
<evidence type="ECO:0000313" key="3">
    <source>
        <dbReference type="Proteomes" id="UP000029964"/>
    </source>
</evidence>
<dbReference type="Pfam" id="PF12223">
    <property type="entry name" value="DUF3602"/>
    <property type="match status" value="1"/>
</dbReference>
<dbReference type="HOGENOM" id="CLU_112553_0_0_1"/>
<dbReference type="InterPro" id="IPR022024">
    <property type="entry name" value="DUF3602"/>
</dbReference>
<feature type="compositionally biased region" description="Low complexity" evidence="1">
    <location>
        <begin position="59"/>
        <end position="74"/>
    </location>
</feature>
<evidence type="ECO:0000256" key="1">
    <source>
        <dbReference type="SAM" id="MobiDB-lite"/>
    </source>
</evidence>
<proteinExistence type="predicted"/>
<dbReference type="Proteomes" id="UP000029964">
    <property type="component" value="Unassembled WGS sequence"/>
</dbReference>